<evidence type="ECO:0000313" key="2">
    <source>
        <dbReference type="Proteomes" id="UP000663720"/>
    </source>
</evidence>
<reference evidence="1" key="1">
    <citation type="journal article" date="2021" name="Microb. Physiol.">
        <title>Proteogenomic Insights into the Physiology of Marine, Sulfate-Reducing, Filamentous Desulfonema limicola and Desulfonema magnum.</title>
        <authorList>
            <person name="Schnaars V."/>
            <person name="Wohlbrand L."/>
            <person name="Scheve S."/>
            <person name="Hinrichs C."/>
            <person name="Reinhardt R."/>
            <person name="Rabus R."/>
        </authorList>
    </citation>
    <scope>NUCLEOTIDE SEQUENCE</scope>
    <source>
        <strain evidence="1">5ac10</strain>
    </source>
</reference>
<dbReference type="RefSeq" id="WP_207692369.1">
    <property type="nucleotide sequence ID" value="NZ_CP061799.1"/>
</dbReference>
<gene>
    <name evidence="1" type="ORF">dnl_31130</name>
</gene>
<evidence type="ECO:0000313" key="1">
    <source>
        <dbReference type="EMBL" id="QTA80800.1"/>
    </source>
</evidence>
<dbReference type="Proteomes" id="UP000663720">
    <property type="component" value="Chromosome"/>
</dbReference>
<sequence length="58" mass="6824">MRPTCNRKEIFDFNNQILDDLKNFLMLFNSPEAWYSTIMSKNEDGDVFNVTEANTKES</sequence>
<name>A0A975B8M9_9BACT</name>
<protein>
    <submittedName>
        <fullName evidence="1">Uncharacterized protein</fullName>
    </submittedName>
</protein>
<dbReference type="KEGG" id="dli:dnl_31130"/>
<proteinExistence type="predicted"/>
<keyword evidence="2" id="KW-1185">Reference proteome</keyword>
<dbReference type="AlphaFoldDB" id="A0A975B8M9"/>
<dbReference type="EMBL" id="CP061799">
    <property type="protein sequence ID" value="QTA80800.1"/>
    <property type="molecule type" value="Genomic_DNA"/>
</dbReference>
<accession>A0A975B8M9</accession>
<organism evidence="1 2">
    <name type="scientific">Desulfonema limicola</name>
    <dbReference type="NCBI Taxonomy" id="45656"/>
    <lineage>
        <taxon>Bacteria</taxon>
        <taxon>Pseudomonadati</taxon>
        <taxon>Thermodesulfobacteriota</taxon>
        <taxon>Desulfobacteria</taxon>
        <taxon>Desulfobacterales</taxon>
        <taxon>Desulfococcaceae</taxon>
        <taxon>Desulfonema</taxon>
    </lineage>
</organism>